<dbReference type="AlphaFoldDB" id="A0A8J3DG44"/>
<protein>
    <recommendedName>
        <fullName evidence="3">SGNH/GDSL hydrolase family protein</fullName>
    </recommendedName>
</protein>
<dbReference type="RefSeq" id="WP_189514540.1">
    <property type="nucleotide sequence ID" value="NZ_BMXG01000010.1"/>
</dbReference>
<dbReference type="InterPro" id="IPR001087">
    <property type="entry name" value="GDSL"/>
</dbReference>
<accession>A0A8J3DG44</accession>
<dbReference type="CDD" id="cd00229">
    <property type="entry name" value="SGNH_hydrolase"/>
    <property type="match status" value="1"/>
</dbReference>
<dbReference type="GO" id="GO:0016788">
    <property type="term" value="F:hydrolase activity, acting on ester bonds"/>
    <property type="evidence" value="ECO:0007669"/>
    <property type="project" value="InterPro"/>
</dbReference>
<evidence type="ECO:0008006" key="3">
    <source>
        <dbReference type="Google" id="ProtNLM"/>
    </source>
</evidence>
<dbReference type="SUPFAM" id="SSF52266">
    <property type="entry name" value="SGNH hydrolase"/>
    <property type="match status" value="1"/>
</dbReference>
<reference evidence="1" key="1">
    <citation type="journal article" date="2014" name="Int. J. Syst. Evol. Microbiol.">
        <title>Complete genome sequence of Corynebacterium casei LMG S-19264T (=DSM 44701T), isolated from a smear-ripened cheese.</title>
        <authorList>
            <consortium name="US DOE Joint Genome Institute (JGI-PGF)"/>
            <person name="Walter F."/>
            <person name="Albersmeier A."/>
            <person name="Kalinowski J."/>
            <person name="Ruckert C."/>
        </authorList>
    </citation>
    <scope>NUCLEOTIDE SEQUENCE</scope>
    <source>
        <strain evidence="1">KCTC 12870</strain>
    </source>
</reference>
<reference evidence="1" key="2">
    <citation type="submission" date="2020-09" db="EMBL/GenBank/DDBJ databases">
        <authorList>
            <person name="Sun Q."/>
            <person name="Kim S."/>
        </authorList>
    </citation>
    <scope>NUCLEOTIDE SEQUENCE</scope>
    <source>
        <strain evidence="1">KCTC 12870</strain>
    </source>
</reference>
<comment type="caution">
    <text evidence="1">The sequence shown here is derived from an EMBL/GenBank/DDBJ whole genome shotgun (WGS) entry which is preliminary data.</text>
</comment>
<evidence type="ECO:0000313" key="2">
    <source>
        <dbReference type="Proteomes" id="UP000642829"/>
    </source>
</evidence>
<dbReference type="InterPro" id="IPR036514">
    <property type="entry name" value="SGNH_hydro_sf"/>
</dbReference>
<gene>
    <name evidence="1" type="ORF">GCM10007047_19420</name>
</gene>
<sequence length="212" mass="24139">MSKELPLVYVVGDSISIQYGPYLEKALRGFFRFKRKGGEGEALLNLDQPAGANAGDSRMTLAYLSTLVCRADFECDVLMLNCGLHDIKRSPKNRDIQIPLDEYRSNLEQIVHLCVLNDIRFIWLRTTPVVDAIHNHPKMNFHRHAEDLNAYNDCADSVMERADAAAIDLFRFTRNLGADDELFIDHVHYLEAIREKQGLFLAGSLCGWLNRI</sequence>
<dbReference type="Gene3D" id="3.40.50.1110">
    <property type="entry name" value="SGNH hydrolase"/>
    <property type="match status" value="1"/>
</dbReference>
<dbReference type="Pfam" id="PF00657">
    <property type="entry name" value="Lipase_GDSL"/>
    <property type="match status" value="1"/>
</dbReference>
<name>A0A8J3DG44_9BACT</name>
<dbReference type="EMBL" id="BMXG01000010">
    <property type="protein sequence ID" value="GHC02850.1"/>
    <property type="molecule type" value="Genomic_DNA"/>
</dbReference>
<evidence type="ECO:0000313" key="1">
    <source>
        <dbReference type="EMBL" id="GHC02850.1"/>
    </source>
</evidence>
<keyword evidence="2" id="KW-1185">Reference proteome</keyword>
<proteinExistence type="predicted"/>
<dbReference type="Proteomes" id="UP000642829">
    <property type="component" value="Unassembled WGS sequence"/>
</dbReference>
<organism evidence="1 2">
    <name type="scientific">Cerasicoccus arenae</name>
    <dbReference type="NCBI Taxonomy" id="424488"/>
    <lineage>
        <taxon>Bacteria</taxon>
        <taxon>Pseudomonadati</taxon>
        <taxon>Verrucomicrobiota</taxon>
        <taxon>Opitutia</taxon>
        <taxon>Puniceicoccales</taxon>
        <taxon>Cerasicoccaceae</taxon>
        <taxon>Cerasicoccus</taxon>
    </lineage>
</organism>